<dbReference type="GO" id="GO:0005829">
    <property type="term" value="C:cytosol"/>
    <property type="evidence" value="ECO:0007669"/>
    <property type="project" value="TreeGrafter"/>
</dbReference>
<dbReference type="InterPro" id="IPR001910">
    <property type="entry name" value="Inosine/uridine_hydrolase_dom"/>
</dbReference>
<comment type="caution">
    <text evidence="4">The sequence shown here is derived from an EMBL/GenBank/DDBJ whole genome shotgun (WGS) entry which is preliminary data.</text>
</comment>
<accession>A0A6N7EHT9</accession>
<evidence type="ECO:0000259" key="3">
    <source>
        <dbReference type="Pfam" id="PF01156"/>
    </source>
</evidence>
<keyword evidence="5" id="KW-1185">Reference proteome</keyword>
<name>A0A6N7EHT9_9MICO</name>
<dbReference type="InterPro" id="IPR015910">
    <property type="entry name" value="I/U_nuclsd_hydro_CS"/>
</dbReference>
<evidence type="ECO:0000256" key="2">
    <source>
        <dbReference type="ARBA" id="ARBA00023295"/>
    </source>
</evidence>
<keyword evidence="2" id="KW-0326">Glycosidase</keyword>
<dbReference type="RefSeq" id="WP_152196065.1">
    <property type="nucleotide sequence ID" value="NZ_VUKD01000004.1"/>
</dbReference>
<dbReference type="InterPro" id="IPR036452">
    <property type="entry name" value="Ribo_hydro-like"/>
</dbReference>
<sequence>MKLLIDCDPGIDDAVAIISALKRSDVDVLALTAVTGNLPADRTSVNARKILELMGATDIPVAQGPLQPLSREYPADPFSHGDDGLANTGLPEPTARLDPRAAAQLIVDVVNDHPGEVSIAALGPLTNLALALRIDPELPRKVRRVAAIAGSFGFTPYAWTQATGDNPVSEWNVYVDPGAAAEVFAAGFDLTAVGLDTATHPAVNLDERRFSVLQDSDRPEARFAVDTVHFVRGRNYQSYCALIDAMAVAVLTNPEWFTTEQVRCAVETAGELTLGMTVVDRRNHHRWQHLPLLQAVSDVDYAAFLDDLVATLTR</sequence>
<feature type="domain" description="Inosine/uridine-preferring nucleoside hydrolase" evidence="3">
    <location>
        <begin position="3"/>
        <end position="305"/>
    </location>
</feature>
<protein>
    <submittedName>
        <fullName evidence="4">Nucleoside hydrolase</fullName>
    </submittedName>
</protein>
<dbReference type="AlphaFoldDB" id="A0A6N7EHT9"/>
<dbReference type="GO" id="GO:0006152">
    <property type="term" value="P:purine nucleoside catabolic process"/>
    <property type="evidence" value="ECO:0007669"/>
    <property type="project" value="TreeGrafter"/>
</dbReference>
<dbReference type="SUPFAM" id="SSF53590">
    <property type="entry name" value="Nucleoside hydrolase"/>
    <property type="match status" value="1"/>
</dbReference>
<dbReference type="GO" id="GO:0045437">
    <property type="term" value="F:uridine nucleosidase activity"/>
    <property type="evidence" value="ECO:0007669"/>
    <property type="project" value="UniProtKB-ARBA"/>
</dbReference>
<dbReference type="Proteomes" id="UP000437709">
    <property type="component" value="Unassembled WGS sequence"/>
</dbReference>
<keyword evidence="1 4" id="KW-0378">Hydrolase</keyword>
<evidence type="ECO:0000313" key="5">
    <source>
        <dbReference type="Proteomes" id="UP000437709"/>
    </source>
</evidence>
<dbReference type="Gene3D" id="3.90.245.10">
    <property type="entry name" value="Ribonucleoside hydrolase-like"/>
    <property type="match status" value="1"/>
</dbReference>
<dbReference type="InterPro" id="IPR023186">
    <property type="entry name" value="IUNH"/>
</dbReference>
<dbReference type="PANTHER" id="PTHR12304:SF4">
    <property type="entry name" value="URIDINE NUCLEOSIDASE"/>
    <property type="match status" value="1"/>
</dbReference>
<reference evidence="4 5" key="1">
    <citation type="submission" date="2019-10" db="EMBL/GenBank/DDBJ databases">
        <title>Georgenia wutianyii sp. nov. and Georgenia yuyongxinii sp. nov. isolated from plateau pika (Ochotona curzoniae) in the Qinghai-Tibet plateau of China.</title>
        <authorList>
            <person name="Tian Z."/>
        </authorList>
    </citation>
    <scope>NUCLEOTIDE SEQUENCE [LARGE SCALE GENOMIC DNA]</scope>
    <source>
        <strain evidence="4 5">JCM 19765</strain>
    </source>
</reference>
<dbReference type="PANTHER" id="PTHR12304">
    <property type="entry name" value="INOSINE-URIDINE PREFERRING NUCLEOSIDE HYDROLASE"/>
    <property type="match status" value="1"/>
</dbReference>
<evidence type="ECO:0000256" key="1">
    <source>
        <dbReference type="ARBA" id="ARBA00022801"/>
    </source>
</evidence>
<organism evidence="4 5">
    <name type="scientific">Georgenia subflava</name>
    <dbReference type="NCBI Taxonomy" id="1622177"/>
    <lineage>
        <taxon>Bacteria</taxon>
        <taxon>Bacillati</taxon>
        <taxon>Actinomycetota</taxon>
        <taxon>Actinomycetes</taxon>
        <taxon>Micrococcales</taxon>
        <taxon>Bogoriellaceae</taxon>
        <taxon>Georgenia</taxon>
    </lineage>
</organism>
<evidence type="ECO:0000313" key="4">
    <source>
        <dbReference type="EMBL" id="MPV36277.1"/>
    </source>
</evidence>
<gene>
    <name evidence="4" type="ORF">GB881_04300</name>
</gene>
<proteinExistence type="predicted"/>
<dbReference type="PROSITE" id="PS01247">
    <property type="entry name" value="IUNH"/>
    <property type="match status" value="1"/>
</dbReference>
<dbReference type="GO" id="GO:0008477">
    <property type="term" value="F:purine nucleosidase activity"/>
    <property type="evidence" value="ECO:0007669"/>
    <property type="project" value="TreeGrafter"/>
</dbReference>
<dbReference type="OrthoDB" id="9797882at2"/>
<dbReference type="EMBL" id="WHPC01000009">
    <property type="protein sequence ID" value="MPV36277.1"/>
    <property type="molecule type" value="Genomic_DNA"/>
</dbReference>
<dbReference type="Pfam" id="PF01156">
    <property type="entry name" value="IU_nuc_hydro"/>
    <property type="match status" value="1"/>
</dbReference>